<keyword evidence="3" id="KW-1185">Reference proteome</keyword>
<evidence type="ECO:0000259" key="1">
    <source>
        <dbReference type="Pfam" id="PF08241"/>
    </source>
</evidence>
<organism evidence="2 3">
    <name type="scientific">Bradyrhizobium retamae</name>
    <dbReference type="NCBI Taxonomy" id="1300035"/>
    <lineage>
        <taxon>Bacteria</taxon>
        <taxon>Pseudomonadati</taxon>
        <taxon>Pseudomonadota</taxon>
        <taxon>Alphaproteobacteria</taxon>
        <taxon>Hyphomicrobiales</taxon>
        <taxon>Nitrobacteraceae</taxon>
        <taxon>Bradyrhizobium</taxon>
    </lineage>
</organism>
<dbReference type="CDD" id="cd02440">
    <property type="entry name" value="AdoMet_MTases"/>
    <property type="match status" value="1"/>
</dbReference>
<gene>
    <name evidence="2" type="ORF">CQ13_38770</name>
</gene>
<dbReference type="InterPro" id="IPR013216">
    <property type="entry name" value="Methyltransf_11"/>
</dbReference>
<dbReference type="Proteomes" id="UP000052023">
    <property type="component" value="Unassembled WGS sequence"/>
</dbReference>
<dbReference type="RefSeq" id="WP_430649657.1">
    <property type="nucleotide sequence ID" value="NZ_LLYA01000034.1"/>
</dbReference>
<evidence type="ECO:0000313" key="2">
    <source>
        <dbReference type="EMBL" id="KRR29385.1"/>
    </source>
</evidence>
<accession>A0A0R3NAJ8</accession>
<dbReference type="Gene3D" id="3.40.50.150">
    <property type="entry name" value="Vaccinia Virus protein VP39"/>
    <property type="match status" value="1"/>
</dbReference>
<comment type="caution">
    <text evidence="2">The sequence shown here is derived from an EMBL/GenBank/DDBJ whole genome shotgun (WGS) entry which is preliminary data.</text>
</comment>
<proteinExistence type="predicted"/>
<dbReference type="Pfam" id="PF08241">
    <property type="entry name" value="Methyltransf_11"/>
    <property type="match status" value="1"/>
</dbReference>
<dbReference type="GO" id="GO:0008757">
    <property type="term" value="F:S-adenosylmethionine-dependent methyltransferase activity"/>
    <property type="evidence" value="ECO:0007669"/>
    <property type="project" value="InterPro"/>
</dbReference>
<sequence length="229" mass="25621">MLVDQVKHLTESPVFGDIGAGTGAVAYPLAEMGLSGYAVEPDSQMVTVGQRLGRTCPAVSWINAPGECTGLAEASLDWICYSMSFHLTNASEALRESMRILRPRGFFTIAHVFPDLETDPFQLEIENRIRDMAPAVRRARTALIGQMGTYEALLNQYPGLGNCIYLATTEAISMSEERYVNYWSGRHDIPSQVSPEVWNSMLQMIAETFRRRQPASLRFRSMAWHALRV</sequence>
<name>A0A0R3NAJ8_9BRAD</name>
<protein>
    <recommendedName>
        <fullName evidence="1">Methyltransferase type 11 domain-containing protein</fullName>
    </recommendedName>
</protein>
<dbReference type="SUPFAM" id="SSF53335">
    <property type="entry name" value="S-adenosyl-L-methionine-dependent methyltransferases"/>
    <property type="match status" value="1"/>
</dbReference>
<feature type="domain" description="Methyltransferase type 11" evidence="1">
    <location>
        <begin position="17"/>
        <end position="108"/>
    </location>
</feature>
<evidence type="ECO:0000313" key="3">
    <source>
        <dbReference type="Proteomes" id="UP000052023"/>
    </source>
</evidence>
<dbReference type="EMBL" id="LLYA01000034">
    <property type="protein sequence ID" value="KRR29385.1"/>
    <property type="molecule type" value="Genomic_DNA"/>
</dbReference>
<reference evidence="2 3" key="1">
    <citation type="submission" date="2014-03" db="EMBL/GenBank/DDBJ databases">
        <title>Bradyrhizobium valentinum sp. nov., isolated from effective nodules of Lupinus mariae-josephae, a lupine endemic of basic-lime soils in Eastern Spain.</title>
        <authorList>
            <person name="Duran D."/>
            <person name="Rey L."/>
            <person name="Navarro A."/>
            <person name="Busquets A."/>
            <person name="Imperial J."/>
            <person name="Ruiz-Argueso T."/>
        </authorList>
    </citation>
    <scope>NUCLEOTIDE SEQUENCE [LARGE SCALE GENOMIC DNA]</scope>
    <source>
        <strain evidence="2 3">Ro19</strain>
    </source>
</reference>
<dbReference type="InterPro" id="IPR029063">
    <property type="entry name" value="SAM-dependent_MTases_sf"/>
</dbReference>
<dbReference type="AlphaFoldDB" id="A0A0R3NAJ8"/>